<evidence type="ECO:0008006" key="3">
    <source>
        <dbReference type="Google" id="ProtNLM"/>
    </source>
</evidence>
<reference evidence="2" key="1">
    <citation type="submission" date="2017-11" db="EMBL/GenBank/DDBJ databases">
        <authorList>
            <person name="Zhu W."/>
        </authorList>
    </citation>
    <scope>NUCLEOTIDE SEQUENCE [LARGE SCALE GENOMIC DNA]</scope>
    <source>
        <strain evidence="2">CAU 1183</strain>
    </source>
</reference>
<dbReference type="Pfam" id="PF01527">
    <property type="entry name" value="HTH_Tnp_1"/>
    <property type="match status" value="1"/>
</dbReference>
<accession>A0A3D8PY29</accession>
<keyword evidence="2" id="KW-1185">Reference proteome</keyword>
<comment type="caution">
    <text evidence="1">The sequence shown here is derived from an EMBL/GenBank/DDBJ whole genome shotgun (WGS) entry which is preliminary data.</text>
</comment>
<name>A0A3D8PY29_9BACI</name>
<protein>
    <recommendedName>
        <fullName evidence="3">Transposase</fullName>
    </recommendedName>
</protein>
<dbReference type="GO" id="GO:0004803">
    <property type="term" value="F:transposase activity"/>
    <property type="evidence" value="ECO:0007669"/>
    <property type="project" value="InterPro"/>
</dbReference>
<dbReference type="RefSeq" id="WP_147294860.1">
    <property type="nucleotide sequence ID" value="NZ_PIOC01000004.1"/>
</dbReference>
<evidence type="ECO:0000313" key="2">
    <source>
        <dbReference type="Proteomes" id="UP000257143"/>
    </source>
</evidence>
<evidence type="ECO:0000313" key="1">
    <source>
        <dbReference type="EMBL" id="RDW21050.1"/>
    </source>
</evidence>
<dbReference type="InterPro" id="IPR002514">
    <property type="entry name" value="Transposase_8"/>
</dbReference>
<sequence length="92" mass="10758">MDKNYRKAHKSVDFKLKVVQDILENHRSVAQVADEIGVHRETVNNWRNAYLLNGKEGLMNPRSVSQTKKAKESKEIIELKKKLKEKELENEI</sequence>
<feature type="non-terminal residue" evidence="1">
    <location>
        <position position="92"/>
    </location>
</feature>
<dbReference type="GO" id="GO:0006313">
    <property type="term" value="P:DNA transposition"/>
    <property type="evidence" value="ECO:0007669"/>
    <property type="project" value="InterPro"/>
</dbReference>
<dbReference type="GO" id="GO:0003677">
    <property type="term" value="F:DNA binding"/>
    <property type="evidence" value="ECO:0007669"/>
    <property type="project" value="InterPro"/>
</dbReference>
<dbReference type="AlphaFoldDB" id="A0A3D8PY29"/>
<dbReference type="OrthoDB" id="4379323at2"/>
<dbReference type="SUPFAM" id="SSF46689">
    <property type="entry name" value="Homeodomain-like"/>
    <property type="match status" value="1"/>
</dbReference>
<proteinExistence type="predicted"/>
<dbReference type="Proteomes" id="UP000257143">
    <property type="component" value="Unassembled WGS sequence"/>
</dbReference>
<dbReference type="InterPro" id="IPR009057">
    <property type="entry name" value="Homeodomain-like_sf"/>
</dbReference>
<gene>
    <name evidence="1" type="ORF">CWR48_03575</name>
</gene>
<dbReference type="EMBL" id="PIOC01000004">
    <property type="protein sequence ID" value="RDW21050.1"/>
    <property type="molecule type" value="Genomic_DNA"/>
</dbReference>
<organism evidence="1 2">
    <name type="scientific">Oceanobacillus arenosus</name>
    <dbReference type="NCBI Taxonomy" id="1229153"/>
    <lineage>
        <taxon>Bacteria</taxon>
        <taxon>Bacillati</taxon>
        <taxon>Bacillota</taxon>
        <taxon>Bacilli</taxon>
        <taxon>Bacillales</taxon>
        <taxon>Bacillaceae</taxon>
        <taxon>Oceanobacillus</taxon>
    </lineage>
</organism>
<dbReference type="Gene3D" id="1.10.10.60">
    <property type="entry name" value="Homeodomain-like"/>
    <property type="match status" value="1"/>
</dbReference>